<feature type="region of interest" description="Disordered" evidence="1">
    <location>
        <begin position="157"/>
        <end position="197"/>
    </location>
</feature>
<gene>
    <name evidence="2" type="ORF">Fot_21761</name>
</gene>
<accession>A0ABD1UXD1</accession>
<reference evidence="3" key="1">
    <citation type="submission" date="2024-07" db="EMBL/GenBank/DDBJ databases">
        <title>Two chromosome-level genome assemblies of Korean endemic species Abeliophyllum distichum and Forsythia ovata (Oleaceae).</title>
        <authorList>
            <person name="Jang H."/>
        </authorList>
    </citation>
    <scope>NUCLEOTIDE SEQUENCE [LARGE SCALE GENOMIC DNA]</scope>
</reference>
<evidence type="ECO:0000256" key="1">
    <source>
        <dbReference type="SAM" id="MobiDB-lite"/>
    </source>
</evidence>
<sequence length="197" mass="22530">MFFLTERDLAVIGWLYSFKEDFYGVIGSDHLFVKHNLMKKQVNVSKIDFCGYLLRSSSLPKIGLASLAAKKIHLVMKKRSFDQDHKKNITGLSLKGREKDKNVVPTLIDFRQTFLVPTGSSWRSSNKWRPRELRERVLRELALKEDVEILEEIALTRKAKKSRTASSKSSQNLGAEVDESTEGDKEMEPQNSEGARL</sequence>
<dbReference type="Proteomes" id="UP001604277">
    <property type="component" value="Unassembled WGS sequence"/>
</dbReference>
<dbReference type="AlphaFoldDB" id="A0ABD1UXD1"/>
<organism evidence="2 3">
    <name type="scientific">Forsythia ovata</name>
    <dbReference type="NCBI Taxonomy" id="205694"/>
    <lineage>
        <taxon>Eukaryota</taxon>
        <taxon>Viridiplantae</taxon>
        <taxon>Streptophyta</taxon>
        <taxon>Embryophyta</taxon>
        <taxon>Tracheophyta</taxon>
        <taxon>Spermatophyta</taxon>
        <taxon>Magnoliopsida</taxon>
        <taxon>eudicotyledons</taxon>
        <taxon>Gunneridae</taxon>
        <taxon>Pentapetalae</taxon>
        <taxon>asterids</taxon>
        <taxon>lamiids</taxon>
        <taxon>Lamiales</taxon>
        <taxon>Oleaceae</taxon>
        <taxon>Forsythieae</taxon>
        <taxon>Forsythia</taxon>
    </lineage>
</organism>
<proteinExistence type="predicted"/>
<comment type="caution">
    <text evidence="2">The sequence shown here is derived from an EMBL/GenBank/DDBJ whole genome shotgun (WGS) entry which is preliminary data.</text>
</comment>
<protein>
    <submittedName>
        <fullName evidence="2">Uncharacterized protein</fullName>
    </submittedName>
</protein>
<evidence type="ECO:0000313" key="2">
    <source>
        <dbReference type="EMBL" id="KAL2529160.1"/>
    </source>
</evidence>
<dbReference type="EMBL" id="JBFOLJ010000006">
    <property type="protein sequence ID" value="KAL2529160.1"/>
    <property type="molecule type" value="Genomic_DNA"/>
</dbReference>
<name>A0ABD1UXD1_9LAMI</name>
<evidence type="ECO:0000313" key="3">
    <source>
        <dbReference type="Proteomes" id="UP001604277"/>
    </source>
</evidence>
<keyword evidence="3" id="KW-1185">Reference proteome</keyword>